<dbReference type="PANTHER" id="PTHR11669:SF8">
    <property type="entry name" value="DNA POLYMERASE III SUBUNIT DELTA"/>
    <property type="match status" value="1"/>
</dbReference>
<dbReference type="InterPro" id="IPR027417">
    <property type="entry name" value="P-loop_NTPase"/>
</dbReference>
<protein>
    <submittedName>
        <fullName evidence="1">DNA polymerase III subunit tau</fullName>
        <ecNumber evidence="1">2.7.7.7</ecNumber>
    </submittedName>
</protein>
<dbReference type="AlphaFoldDB" id="K1KWP3"/>
<dbReference type="InterPro" id="IPR050238">
    <property type="entry name" value="DNA_Rep/Repair_Clamp_Loader"/>
</dbReference>
<keyword evidence="1" id="KW-0808">Transferase</keyword>
<comment type="caution">
    <text evidence="1">The sequence shown here is derived from an EMBL/GenBank/DDBJ whole genome shotgun (WGS) entry which is preliminary data.</text>
</comment>
<dbReference type="PATRIC" id="fig|1225176.3.peg.2980"/>
<dbReference type="Pfam" id="PF13177">
    <property type="entry name" value="DNA_pol3_delta2"/>
    <property type="match status" value="1"/>
</dbReference>
<proteinExistence type="predicted"/>
<keyword evidence="1" id="KW-0548">Nucleotidyltransferase</keyword>
<name>K1KWP3_CECL9</name>
<gene>
    <name evidence="1" type="primary">dnaX_2</name>
    <name evidence="1" type="ORF">B879_02800</name>
</gene>
<accession>K1KWP3</accession>
<evidence type="ECO:0000313" key="1">
    <source>
        <dbReference type="EMBL" id="EKB48575.1"/>
    </source>
</evidence>
<dbReference type="GO" id="GO:0006261">
    <property type="term" value="P:DNA-templated DNA replication"/>
    <property type="evidence" value="ECO:0007669"/>
    <property type="project" value="TreeGrafter"/>
</dbReference>
<sequence>MMLFSSIPGLEEVKEKIVLAVQNNHLAHALLFHGPEGSANLKMALALATYLHCENPGPYDACGTCPSCQRMAKLIHPDMNFAFPLPGTGDSKAEDEEKKKVDFTAAFRDFAINSAYGNVSDWIYQNGFEKKQLNISKATARQVIKTLSLKSFEGGYKIMLIWSPEYLHTAAANALLKILEEPPEKTIFMLVSSQPEQLLTTILSRTQKIMVRAFRDEEIMSHLVQEDFCSREAATQIAPLADGNMREAYQMIDQIEDENTLMIRDWFRACYSVQVNDIFSFVERFSTKDKEAQKSVLLSGMNVLREVLLDKSQLPQLMRSADQDRDFIHKLGVHVLDENKLMGIYELMNTAHYHLERNANAKVMFTDLSFKITRIMKPVQTSSS</sequence>
<evidence type="ECO:0000313" key="2">
    <source>
        <dbReference type="Proteomes" id="UP000004478"/>
    </source>
</evidence>
<dbReference type="Gene3D" id="3.40.50.300">
    <property type="entry name" value="P-loop containing nucleotide triphosphate hydrolases"/>
    <property type="match status" value="1"/>
</dbReference>
<organism evidence="1 2">
    <name type="scientific">Cecembia lonarensis (strain CCUG 58316 / KCTC 22772 / LW9)</name>
    <dbReference type="NCBI Taxonomy" id="1225176"/>
    <lineage>
        <taxon>Bacteria</taxon>
        <taxon>Pseudomonadati</taxon>
        <taxon>Bacteroidota</taxon>
        <taxon>Cytophagia</taxon>
        <taxon>Cytophagales</taxon>
        <taxon>Cyclobacteriaceae</taxon>
        <taxon>Cecembia</taxon>
    </lineage>
</organism>
<dbReference type="EC" id="2.7.7.7" evidence="1"/>
<reference evidence="1 2" key="1">
    <citation type="journal article" date="2012" name="J. Bacteriol.">
        <title>Draft Genome Sequence of Cecembia lonarensis Strain LW9T, Isolated from Lonar Lake, a Haloalkaline Lake in India.</title>
        <authorList>
            <person name="Shivaji S."/>
            <person name="Ara S."/>
            <person name="Singh A."/>
            <person name="Pinnaka A.K."/>
        </authorList>
    </citation>
    <scope>NUCLEOTIDE SEQUENCE [LARGE SCALE GENOMIC DNA]</scope>
    <source>
        <strain evidence="1 2">LW9</strain>
    </source>
</reference>
<dbReference type="Proteomes" id="UP000004478">
    <property type="component" value="Unassembled WGS sequence"/>
</dbReference>
<keyword evidence="2" id="KW-1185">Reference proteome</keyword>
<dbReference type="EMBL" id="AMGM01000048">
    <property type="protein sequence ID" value="EKB48575.1"/>
    <property type="molecule type" value="Genomic_DNA"/>
</dbReference>
<dbReference type="GO" id="GO:0003887">
    <property type="term" value="F:DNA-directed DNA polymerase activity"/>
    <property type="evidence" value="ECO:0007669"/>
    <property type="project" value="UniProtKB-EC"/>
</dbReference>
<dbReference type="SUPFAM" id="SSF52540">
    <property type="entry name" value="P-loop containing nucleoside triphosphate hydrolases"/>
    <property type="match status" value="1"/>
</dbReference>
<dbReference type="PANTHER" id="PTHR11669">
    <property type="entry name" value="REPLICATION FACTOR C / DNA POLYMERASE III GAMMA-TAU SUBUNIT"/>
    <property type="match status" value="1"/>
</dbReference>